<accession>A0A5Q0LN19</accession>
<dbReference type="RefSeq" id="WP_153292556.1">
    <property type="nucleotide sequence ID" value="NZ_CP045643.1"/>
</dbReference>
<organism evidence="1 2">
    <name type="scientific">Streptomyces fagopyri</name>
    <dbReference type="NCBI Taxonomy" id="2662397"/>
    <lineage>
        <taxon>Bacteria</taxon>
        <taxon>Bacillati</taxon>
        <taxon>Actinomycetota</taxon>
        <taxon>Actinomycetes</taxon>
        <taxon>Kitasatosporales</taxon>
        <taxon>Streptomycetaceae</taxon>
        <taxon>Streptomyces</taxon>
    </lineage>
</organism>
<proteinExistence type="predicted"/>
<dbReference type="EMBL" id="CP045643">
    <property type="protein sequence ID" value="QFZ78381.1"/>
    <property type="molecule type" value="Genomic_DNA"/>
</dbReference>
<sequence>MAGAALFTDEGDGVCRPKESAGKRKLLGEDRRVLATGWRSQGEILSSRYGDAAGKCLYYTEYKDVPAGEDAYYEVGEKKFYTRDGERYETKLAEADLRQRFEEVKKSNLHFKAPAD</sequence>
<dbReference type="Proteomes" id="UP000326179">
    <property type="component" value="Chromosome"/>
</dbReference>
<reference evidence="1 2" key="1">
    <citation type="submission" date="2019-10" db="EMBL/GenBank/DDBJ databases">
        <title>A novel species.</title>
        <authorList>
            <person name="Gao J."/>
        </authorList>
    </citation>
    <scope>NUCLEOTIDE SEQUENCE [LARGE SCALE GENOMIC DNA]</scope>
    <source>
        <strain evidence="1 2">QMT-28</strain>
    </source>
</reference>
<evidence type="ECO:0000313" key="1">
    <source>
        <dbReference type="EMBL" id="QFZ78381.1"/>
    </source>
</evidence>
<keyword evidence="2" id="KW-1185">Reference proteome</keyword>
<protein>
    <submittedName>
        <fullName evidence="1">Uncharacterized protein</fullName>
    </submittedName>
</protein>
<name>A0A5Q0LN19_9ACTN</name>
<dbReference type="AlphaFoldDB" id="A0A5Q0LN19"/>
<dbReference type="KEGG" id="sfy:GFH48_38380"/>
<evidence type="ECO:0000313" key="2">
    <source>
        <dbReference type="Proteomes" id="UP000326179"/>
    </source>
</evidence>
<gene>
    <name evidence="1" type="ORF">GFH48_38380</name>
</gene>